<dbReference type="OrthoDB" id="2993351at2759"/>
<dbReference type="AlphaFoldDB" id="A0A179FGS0"/>
<dbReference type="RefSeq" id="XP_022284277.1">
    <property type="nucleotide sequence ID" value="XM_022428474.1"/>
</dbReference>
<evidence type="ECO:0000256" key="1">
    <source>
        <dbReference type="SAM" id="MobiDB-lite"/>
    </source>
</evidence>
<dbReference type="Pfam" id="PF12417">
    <property type="entry name" value="DUF3669"/>
    <property type="match status" value="1"/>
</dbReference>
<feature type="region of interest" description="Disordered" evidence="1">
    <location>
        <begin position="56"/>
        <end position="79"/>
    </location>
</feature>
<dbReference type="GeneID" id="28848861"/>
<gene>
    <name evidence="3" type="ORF">VFPPC_05720</name>
</gene>
<protein>
    <recommendedName>
        <fullName evidence="2">DUF3669 domain-containing protein</fullName>
    </recommendedName>
</protein>
<proteinExistence type="predicted"/>
<dbReference type="InterPro" id="IPR022137">
    <property type="entry name" value="Znf_prot_DUF3669"/>
</dbReference>
<reference evidence="3 4" key="1">
    <citation type="journal article" date="2016" name="PLoS Pathog.">
        <title>Biosynthesis of antibiotic leucinostatins in bio-control fungus Purpureocillium lilacinum and their inhibition on phytophthora revealed by genome mining.</title>
        <authorList>
            <person name="Wang G."/>
            <person name="Liu Z."/>
            <person name="Lin R."/>
            <person name="Li E."/>
            <person name="Mao Z."/>
            <person name="Ling J."/>
            <person name="Yang Y."/>
            <person name="Yin W.B."/>
            <person name="Xie B."/>
        </authorList>
    </citation>
    <scope>NUCLEOTIDE SEQUENCE [LARGE SCALE GENOMIC DNA]</scope>
    <source>
        <strain evidence="3">170</strain>
    </source>
</reference>
<evidence type="ECO:0000259" key="2">
    <source>
        <dbReference type="Pfam" id="PF12417"/>
    </source>
</evidence>
<organism evidence="3 4">
    <name type="scientific">Pochonia chlamydosporia 170</name>
    <dbReference type="NCBI Taxonomy" id="1380566"/>
    <lineage>
        <taxon>Eukaryota</taxon>
        <taxon>Fungi</taxon>
        <taxon>Dikarya</taxon>
        <taxon>Ascomycota</taxon>
        <taxon>Pezizomycotina</taxon>
        <taxon>Sordariomycetes</taxon>
        <taxon>Hypocreomycetidae</taxon>
        <taxon>Hypocreales</taxon>
        <taxon>Clavicipitaceae</taxon>
        <taxon>Pochonia</taxon>
    </lineage>
</organism>
<dbReference type="Proteomes" id="UP000078397">
    <property type="component" value="Unassembled WGS sequence"/>
</dbReference>
<evidence type="ECO:0000313" key="4">
    <source>
        <dbReference type="Proteomes" id="UP000078397"/>
    </source>
</evidence>
<dbReference type="STRING" id="1380566.A0A179FGS0"/>
<sequence length="373" mass="41793">MATTNPIICMAHLQGGGLIVSNSDDDSCNSAKGSALHKKSLRPILARAGHILKFIRSPEAPSPTTTQAPAKPHPTPKPIETTTASWIFATRSPVAAVKVCNSKSILEAEHNIHQKVELEILGVAKDVASDILLPFVPHCYDFHADLATSKLKHLQASDDAISPDSAAYAMEFIRPFHRDHLTYLIKRHLSCTIQDRAMAGIFDSHFVAKVCLGDVRPLSDRWQPDLYNRNAYVDQLQEEGVDVVGMSAMMGSTLAFLHWRCGVDAAGVRFVLGCERKGHIRIWLTEFGVCRKFHYSAFDVTTQLVDAIMQSDCVWPRWINLRSYRKLWCSFRKAYLIMSGRLYADSGDETENRHLPSVFIDELEKIRGPPRRL</sequence>
<evidence type="ECO:0000313" key="3">
    <source>
        <dbReference type="EMBL" id="OAQ64451.2"/>
    </source>
</evidence>
<dbReference type="PANTHER" id="PTHR40780">
    <property type="entry name" value="DUF3669 DOMAIN-CONTAINING PROTEIN"/>
    <property type="match status" value="1"/>
</dbReference>
<keyword evidence="4" id="KW-1185">Reference proteome</keyword>
<dbReference type="KEGG" id="pchm:VFPPC_05720"/>
<comment type="caution">
    <text evidence="3">The sequence shown here is derived from an EMBL/GenBank/DDBJ whole genome shotgun (WGS) entry which is preliminary data.</text>
</comment>
<dbReference type="PANTHER" id="PTHR40780:SF2">
    <property type="entry name" value="DUF3669 DOMAIN-CONTAINING PROTEIN"/>
    <property type="match status" value="1"/>
</dbReference>
<name>A0A179FGS0_METCM</name>
<feature type="domain" description="DUF3669" evidence="2">
    <location>
        <begin position="282"/>
        <end position="345"/>
    </location>
</feature>
<accession>A0A179FGS0</accession>
<dbReference type="EMBL" id="LSBJ02000005">
    <property type="protein sequence ID" value="OAQ64451.2"/>
    <property type="molecule type" value="Genomic_DNA"/>
</dbReference>